<feature type="transmembrane region" description="Helical" evidence="6">
    <location>
        <begin position="236"/>
        <end position="254"/>
    </location>
</feature>
<feature type="transmembrane region" description="Helical" evidence="6">
    <location>
        <begin position="269"/>
        <end position="289"/>
    </location>
</feature>
<proteinExistence type="predicted"/>
<name>A0A226WY37_CABSO</name>
<gene>
    <name evidence="8" type="ORF">BSU04_26050</name>
</gene>
<evidence type="ECO:0000256" key="4">
    <source>
        <dbReference type="ARBA" id="ARBA00022989"/>
    </source>
</evidence>
<reference evidence="9" key="1">
    <citation type="submission" date="2017-01" db="EMBL/GenBank/DDBJ databases">
        <title>Genome Analysis of Deinococcus marmoris KOPRI26562.</title>
        <authorList>
            <person name="Kim J.H."/>
            <person name="Oh H.-M."/>
        </authorList>
    </citation>
    <scope>NUCLEOTIDE SEQUENCE [LARGE SCALE GENOMIC DNA]</scope>
    <source>
        <strain evidence="9">PAMC 26633</strain>
    </source>
</reference>
<dbReference type="Pfam" id="PF05425">
    <property type="entry name" value="CopD"/>
    <property type="match status" value="1"/>
</dbReference>
<feature type="domain" description="Copper resistance protein D" evidence="7">
    <location>
        <begin position="235"/>
        <end position="331"/>
    </location>
</feature>
<feature type="transmembrane region" description="Helical" evidence="6">
    <location>
        <begin position="40"/>
        <end position="66"/>
    </location>
</feature>
<dbReference type="InterPro" id="IPR008457">
    <property type="entry name" value="Cu-R_CopD_dom"/>
</dbReference>
<comment type="subcellular location">
    <subcellularLocation>
        <location evidence="1">Cell membrane</location>
        <topology evidence="1">Multi-pass membrane protein</topology>
    </subcellularLocation>
</comment>
<keyword evidence="3 6" id="KW-0812">Transmembrane</keyword>
<evidence type="ECO:0000313" key="8">
    <source>
        <dbReference type="EMBL" id="OXC75697.1"/>
    </source>
</evidence>
<dbReference type="Proteomes" id="UP000214720">
    <property type="component" value="Unassembled WGS sequence"/>
</dbReference>
<evidence type="ECO:0000259" key="7">
    <source>
        <dbReference type="Pfam" id="PF05425"/>
    </source>
</evidence>
<protein>
    <submittedName>
        <fullName evidence="8">Copper resistance protein D</fullName>
    </submittedName>
</protein>
<dbReference type="AlphaFoldDB" id="A0A226WY37"/>
<comment type="caution">
    <text evidence="8">The sequence shown here is derived from an EMBL/GenBank/DDBJ whole genome shotgun (WGS) entry which is preliminary data.</text>
</comment>
<feature type="transmembrane region" description="Helical" evidence="6">
    <location>
        <begin position="87"/>
        <end position="107"/>
    </location>
</feature>
<dbReference type="EMBL" id="MTHB01000165">
    <property type="protein sequence ID" value="OXC75697.1"/>
    <property type="molecule type" value="Genomic_DNA"/>
</dbReference>
<sequence length="342" mass="35262">MRFVCFFCFFLEPFNAFLVCFQPEFLRQGVFMSDDPLWFAQVLIAAIADIAFACTLGGAFLSVWLSKENAAAPVSPARLGWVKARRLATGGAVVLAVADLVLVWLQAASMSGAPLFQAFDAVVTVVTGTHAGVGWTIAFAGSVLLIVATSLANPRGGPRVGLFAIGALVAAAGKASIGHAADAGAFSLAEGVQTVHLLATAVWGGLVIASAWRVLPALGTSLARASLIRISGKVSTAAVVAVSLVILTGIYNAWRGLGGSAEALETSGWGHALVVKGVLIATALLLGAMNRWSVMPRLQRTASTVDAHTFTGVMRMEALLIVGVFVAAAVLSHSVPGFSAMG</sequence>
<organism evidence="8 9">
    <name type="scientific">Caballeronia sordidicola</name>
    <name type="common">Burkholderia sordidicola</name>
    <dbReference type="NCBI Taxonomy" id="196367"/>
    <lineage>
        <taxon>Bacteria</taxon>
        <taxon>Pseudomonadati</taxon>
        <taxon>Pseudomonadota</taxon>
        <taxon>Betaproteobacteria</taxon>
        <taxon>Burkholderiales</taxon>
        <taxon>Burkholderiaceae</taxon>
        <taxon>Caballeronia</taxon>
    </lineage>
</organism>
<evidence type="ECO:0000313" key="9">
    <source>
        <dbReference type="Proteomes" id="UP000214720"/>
    </source>
</evidence>
<feature type="transmembrane region" description="Helical" evidence="6">
    <location>
        <begin position="318"/>
        <end position="339"/>
    </location>
</feature>
<feature type="transmembrane region" description="Helical" evidence="6">
    <location>
        <begin position="197"/>
        <end position="215"/>
    </location>
</feature>
<keyword evidence="5 6" id="KW-0472">Membrane</keyword>
<keyword evidence="2" id="KW-1003">Cell membrane</keyword>
<evidence type="ECO:0000256" key="3">
    <source>
        <dbReference type="ARBA" id="ARBA00022692"/>
    </source>
</evidence>
<keyword evidence="4 6" id="KW-1133">Transmembrane helix</keyword>
<evidence type="ECO:0000256" key="6">
    <source>
        <dbReference type="SAM" id="Phobius"/>
    </source>
</evidence>
<accession>A0A226WY37</accession>
<evidence type="ECO:0000256" key="5">
    <source>
        <dbReference type="ARBA" id="ARBA00023136"/>
    </source>
</evidence>
<dbReference type="PANTHER" id="PTHR34820">
    <property type="entry name" value="INNER MEMBRANE PROTEIN YEBZ"/>
    <property type="match status" value="1"/>
</dbReference>
<dbReference type="GO" id="GO:0005886">
    <property type="term" value="C:plasma membrane"/>
    <property type="evidence" value="ECO:0007669"/>
    <property type="project" value="UniProtKB-SubCell"/>
</dbReference>
<dbReference type="eggNOG" id="COG1276">
    <property type="taxonomic scope" value="Bacteria"/>
</dbReference>
<dbReference type="PANTHER" id="PTHR34820:SF4">
    <property type="entry name" value="INNER MEMBRANE PROTEIN YEBZ"/>
    <property type="match status" value="1"/>
</dbReference>
<feature type="transmembrane region" description="Helical" evidence="6">
    <location>
        <begin position="160"/>
        <end position="177"/>
    </location>
</feature>
<dbReference type="GO" id="GO:0006825">
    <property type="term" value="P:copper ion transport"/>
    <property type="evidence" value="ECO:0007669"/>
    <property type="project" value="InterPro"/>
</dbReference>
<feature type="transmembrane region" description="Helical" evidence="6">
    <location>
        <begin position="127"/>
        <end position="148"/>
    </location>
</feature>
<evidence type="ECO:0000256" key="1">
    <source>
        <dbReference type="ARBA" id="ARBA00004651"/>
    </source>
</evidence>
<evidence type="ECO:0000256" key="2">
    <source>
        <dbReference type="ARBA" id="ARBA00022475"/>
    </source>
</evidence>
<dbReference type="InterPro" id="IPR032694">
    <property type="entry name" value="CopC/D"/>
</dbReference>